<feature type="domain" description="HTH marR-type" evidence="1">
    <location>
        <begin position="8"/>
        <end position="143"/>
    </location>
</feature>
<proteinExistence type="predicted"/>
<dbReference type="RefSeq" id="WP_344299311.1">
    <property type="nucleotide sequence ID" value="NZ_BAAAQW010000005.1"/>
</dbReference>
<reference evidence="2 3" key="1">
    <citation type="journal article" date="2019" name="Int. J. Syst. Evol. Microbiol.">
        <title>The Global Catalogue of Microorganisms (GCM) 10K type strain sequencing project: providing services to taxonomists for standard genome sequencing and annotation.</title>
        <authorList>
            <consortium name="The Broad Institute Genomics Platform"/>
            <consortium name="The Broad Institute Genome Sequencing Center for Infectious Disease"/>
            <person name="Wu L."/>
            <person name="Ma J."/>
        </authorList>
    </citation>
    <scope>NUCLEOTIDE SEQUENCE [LARGE SCALE GENOMIC DNA]</scope>
    <source>
        <strain evidence="2 3">JCM 16034</strain>
    </source>
</reference>
<sequence length="166" mass="18374">MPVDPGTARELVHRVFDLQRVVRCLANSELKHHDLGVAFQGVLRMVAEHGGRAVEIASRLGVSAPVLSRHLSDLEALGYVERHRDPEDRRAQLIALTESGWAALREIEEHRIARLQSYLADWDEGRAAAAVEALSQLSDALRRGSADRRLTAMTTTTAQEEARAAH</sequence>
<dbReference type="PANTHER" id="PTHR33164:SF57">
    <property type="entry name" value="MARR-FAMILY TRANSCRIPTIONAL REGULATOR"/>
    <property type="match status" value="1"/>
</dbReference>
<dbReference type="SMART" id="SM00347">
    <property type="entry name" value="HTH_MARR"/>
    <property type="match status" value="1"/>
</dbReference>
<dbReference type="PROSITE" id="PS50995">
    <property type="entry name" value="HTH_MARR_2"/>
    <property type="match status" value="1"/>
</dbReference>
<dbReference type="EMBL" id="BAAAQW010000005">
    <property type="protein sequence ID" value="GAA2199743.1"/>
    <property type="molecule type" value="Genomic_DNA"/>
</dbReference>
<name>A0ABN3BSX7_9MICC</name>
<evidence type="ECO:0000313" key="2">
    <source>
        <dbReference type="EMBL" id="GAA2199743.1"/>
    </source>
</evidence>
<dbReference type="InterPro" id="IPR000835">
    <property type="entry name" value="HTH_MarR-typ"/>
</dbReference>
<dbReference type="PRINTS" id="PR00598">
    <property type="entry name" value="HTHMARR"/>
</dbReference>
<dbReference type="Proteomes" id="UP001500432">
    <property type="component" value="Unassembled WGS sequence"/>
</dbReference>
<dbReference type="PANTHER" id="PTHR33164">
    <property type="entry name" value="TRANSCRIPTIONAL REGULATOR, MARR FAMILY"/>
    <property type="match status" value="1"/>
</dbReference>
<evidence type="ECO:0000313" key="3">
    <source>
        <dbReference type="Proteomes" id="UP001500432"/>
    </source>
</evidence>
<evidence type="ECO:0000259" key="1">
    <source>
        <dbReference type="PROSITE" id="PS50995"/>
    </source>
</evidence>
<dbReference type="SUPFAM" id="SSF46785">
    <property type="entry name" value="Winged helix' DNA-binding domain"/>
    <property type="match status" value="1"/>
</dbReference>
<protein>
    <submittedName>
        <fullName evidence="2">MarR family transcriptional regulator</fullName>
    </submittedName>
</protein>
<dbReference type="InterPro" id="IPR039422">
    <property type="entry name" value="MarR/SlyA-like"/>
</dbReference>
<organism evidence="2 3">
    <name type="scientific">Sinomonas flava</name>
    <dbReference type="NCBI Taxonomy" id="496857"/>
    <lineage>
        <taxon>Bacteria</taxon>
        <taxon>Bacillati</taxon>
        <taxon>Actinomycetota</taxon>
        <taxon>Actinomycetes</taxon>
        <taxon>Micrococcales</taxon>
        <taxon>Micrococcaceae</taxon>
        <taxon>Sinomonas</taxon>
    </lineage>
</organism>
<dbReference type="InterPro" id="IPR011991">
    <property type="entry name" value="ArsR-like_HTH"/>
</dbReference>
<dbReference type="Pfam" id="PF12802">
    <property type="entry name" value="MarR_2"/>
    <property type="match status" value="1"/>
</dbReference>
<dbReference type="InterPro" id="IPR036390">
    <property type="entry name" value="WH_DNA-bd_sf"/>
</dbReference>
<keyword evidence="3" id="KW-1185">Reference proteome</keyword>
<gene>
    <name evidence="2" type="ORF">GCM10009849_17350</name>
</gene>
<dbReference type="Gene3D" id="1.10.10.10">
    <property type="entry name" value="Winged helix-like DNA-binding domain superfamily/Winged helix DNA-binding domain"/>
    <property type="match status" value="1"/>
</dbReference>
<dbReference type="InterPro" id="IPR036388">
    <property type="entry name" value="WH-like_DNA-bd_sf"/>
</dbReference>
<dbReference type="CDD" id="cd00090">
    <property type="entry name" value="HTH_ARSR"/>
    <property type="match status" value="1"/>
</dbReference>
<accession>A0ABN3BSX7</accession>
<comment type="caution">
    <text evidence="2">The sequence shown here is derived from an EMBL/GenBank/DDBJ whole genome shotgun (WGS) entry which is preliminary data.</text>
</comment>